<sequence length="103" mass="11652">MDVHEGTEILARLGILESKEESPSRKKDDSFVDVKFADSDSDSGADVVFDRVECAHVLPIASSWESTESCSLLHLRRIVHLRHIYYLLRALHHGTFFSFCATC</sequence>
<proteinExistence type="predicted"/>
<evidence type="ECO:0000313" key="2">
    <source>
        <dbReference type="Proteomes" id="UP000005239"/>
    </source>
</evidence>
<organism evidence="1 2">
    <name type="scientific">Pristionchus pacificus</name>
    <name type="common">Parasitic nematode worm</name>
    <dbReference type="NCBI Taxonomy" id="54126"/>
    <lineage>
        <taxon>Eukaryota</taxon>
        <taxon>Metazoa</taxon>
        <taxon>Ecdysozoa</taxon>
        <taxon>Nematoda</taxon>
        <taxon>Chromadorea</taxon>
        <taxon>Rhabditida</taxon>
        <taxon>Rhabditina</taxon>
        <taxon>Diplogasteromorpha</taxon>
        <taxon>Diplogasteroidea</taxon>
        <taxon>Neodiplogasteridae</taxon>
        <taxon>Pristionchus</taxon>
    </lineage>
</organism>
<accession>A0A8R1UGL5</accession>
<dbReference type="AlphaFoldDB" id="A0A2A6BHL2"/>
<keyword evidence="2" id="KW-1185">Reference proteome</keyword>
<name>A0A2A6BHL2_PRIPA</name>
<protein>
    <submittedName>
        <fullName evidence="1">Uncharacterized protein</fullName>
    </submittedName>
</protein>
<dbReference type="EnsemblMetazoa" id="PPA27621.1">
    <property type="protein sequence ID" value="PPA27621.1"/>
    <property type="gene ID" value="WBGene00117175"/>
</dbReference>
<reference evidence="2" key="1">
    <citation type="journal article" date="2008" name="Nat. Genet.">
        <title>The Pristionchus pacificus genome provides a unique perspective on nematode lifestyle and parasitism.</title>
        <authorList>
            <person name="Dieterich C."/>
            <person name="Clifton S.W."/>
            <person name="Schuster L.N."/>
            <person name="Chinwalla A."/>
            <person name="Delehaunty K."/>
            <person name="Dinkelacker I."/>
            <person name="Fulton L."/>
            <person name="Fulton R."/>
            <person name="Godfrey J."/>
            <person name="Minx P."/>
            <person name="Mitreva M."/>
            <person name="Roeseler W."/>
            <person name="Tian H."/>
            <person name="Witte H."/>
            <person name="Yang S.P."/>
            <person name="Wilson R.K."/>
            <person name="Sommer R.J."/>
        </authorList>
    </citation>
    <scope>NUCLEOTIDE SEQUENCE [LARGE SCALE GENOMIC DNA]</scope>
    <source>
        <strain evidence="2">PS312</strain>
    </source>
</reference>
<evidence type="ECO:0000313" key="1">
    <source>
        <dbReference type="EnsemblMetazoa" id="PPA27621.1"/>
    </source>
</evidence>
<reference evidence="1" key="2">
    <citation type="submission" date="2022-06" db="UniProtKB">
        <authorList>
            <consortium name="EnsemblMetazoa"/>
        </authorList>
    </citation>
    <scope>IDENTIFICATION</scope>
    <source>
        <strain evidence="1">PS312</strain>
    </source>
</reference>
<gene>
    <name evidence="1" type="primary">WBGene00117175</name>
</gene>
<accession>A0A2A6BHL2</accession>
<dbReference type="Proteomes" id="UP000005239">
    <property type="component" value="Unassembled WGS sequence"/>
</dbReference>